<accession>S7TEU6</accession>
<comment type="caution">
    <text evidence="1">The sequence shown here is derived from an EMBL/GenBank/DDBJ whole genome shotgun (WGS) entry which is preliminary data.</text>
</comment>
<dbReference type="PATRIC" id="fig|1121439.3.peg.880"/>
<dbReference type="AlphaFoldDB" id="S7TEU6"/>
<evidence type="ECO:0000313" key="2">
    <source>
        <dbReference type="Proteomes" id="UP000014975"/>
    </source>
</evidence>
<dbReference type="EMBL" id="ATHI01000005">
    <property type="protein sequence ID" value="EPR35120.1"/>
    <property type="molecule type" value="Genomic_DNA"/>
</dbReference>
<protein>
    <submittedName>
        <fullName evidence="1">Uncharacterized protein</fullName>
    </submittedName>
</protein>
<dbReference type="RefSeq" id="WP_020886369.1">
    <property type="nucleotide sequence ID" value="NZ_ATHI01000005.1"/>
</dbReference>
<reference evidence="1 2" key="1">
    <citation type="journal article" date="2013" name="Genome Announc.">
        <title>Draft genome sequences for three mercury-methylating, sulfate-reducing bacteria.</title>
        <authorList>
            <person name="Brown S.D."/>
            <person name="Hurt R.A.Jr."/>
            <person name="Gilmour C.C."/>
            <person name="Elias D.A."/>
        </authorList>
    </citation>
    <scope>NUCLEOTIDE SEQUENCE [LARGE SCALE GENOMIC DNA]</scope>
    <source>
        <strain evidence="1 2">DSM 16529</strain>
    </source>
</reference>
<gene>
    <name evidence="1" type="ORF">dsat_2483</name>
</gene>
<evidence type="ECO:0000313" key="1">
    <source>
        <dbReference type="EMBL" id="EPR35120.1"/>
    </source>
</evidence>
<organism evidence="1 2">
    <name type="scientific">Alkalidesulfovibrio alkalitolerans DSM 16529</name>
    <dbReference type="NCBI Taxonomy" id="1121439"/>
    <lineage>
        <taxon>Bacteria</taxon>
        <taxon>Pseudomonadati</taxon>
        <taxon>Thermodesulfobacteriota</taxon>
        <taxon>Desulfovibrionia</taxon>
        <taxon>Desulfovibrionales</taxon>
        <taxon>Desulfovibrionaceae</taxon>
        <taxon>Alkalidesulfovibrio</taxon>
    </lineage>
</organism>
<sequence>MNGLGADLNRLKLRRAREALEKARSSVAVVECPCCGAHLLVECCDDQVMVYCGHCLFTASDNTCRE</sequence>
<name>S7TEU6_9BACT</name>
<dbReference type="Proteomes" id="UP000014975">
    <property type="component" value="Unassembled WGS sequence"/>
</dbReference>
<keyword evidence="2" id="KW-1185">Reference proteome</keyword>
<proteinExistence type="predicted"/>
<dbReference type="STRING" id="1121439.dsat_2483"/>